<evidence type="ECO:0000313" key="2">
    <source>
        <dbReference type="Proteomes" id="UP000009320"/>
    </source>
</evidence>
<keyword evidence="2" id="KW-1185">Reference proteome</keyword>
<gene>
    <name evidence="1" type="ORF">BN55_00840</name>
</gene>
<dbReference type="AlphaFoldDB" id="I7IVR1"/>
<sequence>MMNQIIGIIALLTILMLSLIGKPKEKVVAKRK</sequence>
<name>I7IVR1_9LACO</name>
<evidence type="ECO:0000313" key="1">
    <source>
        <dbReference type="EMBL" id="CCI81883.1"/>
    </source>
</evidence>
<dbReference type="Proteomes" id="UP000009320">
    <property type="component" value="Unassembled WGS sequence"/>
</dbReference>
<proteinExistence type="predicted"/>
<reference evidence="1 2" key="1">
    <citation type="submission" date="2012-06" db="EMBL/GenBank/DDBJ databases">
        <title>Draft Genome Sequence of Lactobacillus hominis Strain CRBIP 24.179T, isolated from human intestine.</title>
        <authorList>
            <person name="Cousin S."/>
            <person name="Ma L."/>
            <person name="Bizet C."/>
            <person name="Loux V."/>
            <person name="Bouchier C."/>
            <person name="Clermont D."/>
            <person name="Creno S."/>
        </authorList>
    </citation>
    <scope>NUCLEOTIDE SEQUENCE [LARGE SCALE GENOMIC DNA]</scope>
    <source>
        <strain evidence="2">CRBIP 24.179T</strain>
    </source>
</reference>
<dbReference type="EMBL" id="CAKE01000010">
    <property type="protein sequence ID" value="CCI81883.1"/>
    <property type="molecule type" value="Genomic_DNA"/>
</dbReference>
<protein>
    <submittedName>
        <fullName evidence="1">Uncharacterized protein</fullName>
    </submittedName>
</protein>
<organism evidence="1 2">
    <name type="scientific">Lactobacillus hominis DSM 23910 = CRBIP 24.179</name>
    <dbReference type="NCBI Taxonomy" id="1423758"/>
    <lineage>
        <taxon>Bacteria</taxon>
        <taxon>Bacillati</taxon>
        <taxon>Bacillota</taxon>
        <taxon>Bacilli</taxon>
        <taxon>Lactobacillales</taxon>
        <taxon>Lactobacillaceae</taxon>
        <taxon>Lactobacillus</taxon>
    </lineage>
</organism>
<accession>I7IVR1</accession>
<comment type="caution">
    <text evidence="1">The sequence shown here is derived from an EMBL/GenBank/DDBJ whole genome shotgun (WGS) entry which is preliminary data.</text>
</comment>